<keyword evidence="7 9" id="KW-0472">Membrane</keyword>
<dbReference type="Proteomes" id="UP000237631">
    <property type="component" value="Unassembled WGS sequence"/>
</dbReference>
<keyword evidence="5 9" id="KW-0812">Transmembrane</keyword>
<comment type="similarity">
    <text evidence="3">Belongs to the wax synthase family.</text>
</comment>
<feature type="region of interest" description="Disordered" evidence="8">
    <location>
        <begin position="135"/>
        <end position="179"/>
    </location>
</feature>
<gene>
    <name evidence="11" type="ORF">CBER1_03853</name>
</gene>
<organism evidence="11 12">
    <name type="scientific">Cercospora berteroae</name>
    <dbReference type="NCBI Taxonomy" id="357750"/>
    <lineage>
        <taxon>Eukaryota</taxon>
        <taxon>Fungi</taxon>
        <taxon>Dikarya</taxon>
        <taxon>Ascomycota</taxon>
        <taxon>Pezizomycotina</taxon>
        <taxon>Dothideomycetes</taxon>
        <taxon>Dothideomycetidae</taxon>
        <taxon>Mycosphaerellales</taxon>
        <taxon>Mycosphaerellaceae</taxon>
        <taxon>Cercospora</taxon>
    </lineage>
</organism>
<comment type="subcellular location">
    <subcellularLocation>
        <location evidence="1">Membrane</location>
        <topology evidence="1">Multi-pass membrane protein</topology>
    </subcellularLocation>
</comment>
<evidence type="ECO:0000256" key="1">
    <source>
        <dbReference type="ARBA" id="ARBA00004141"/>
    </source>
</evidence>
<evidence type="ECO:0000256" key="5">
    <source>
        <dbReference type="ARBA" id="ARBA00022692"/>
    </source>
</evidence>
<feature type="transmembrane region" description="Helical" evidence="9">
    <location>
        <begin position="36"/>
        <end position="56"/>
    </location>
</feature>
<feature type="transmembrane region" description="Helical" evidence="9">
    <location>
        <begin position="68"/>
        <end position="88"/>
    </location>
</feature>
<feature type="domain" description="Wax synthase" evidence="10">
    <location>
        <begin position="384"/>
        <end position="459"/>
    </location>
</feature>
<dbReference type="InterPro" id="IPR044851">
    <property type="entry name" value="Wax_synthase"/>
</dbReference>
<evidence type="ECO:0000313" key="11">
    <source>
        <dbReference type="EMBL" id="PPJ58007.1"/>
    </source>
</evidence>
<keyword evidence="6 9" id="KW-1133">Transmembrane helix</keyword>
<evidence type="ECO:0000256" key="2">
    <source>
        <dbReference type="ARBA" id="ARBA00005179"/>
    </source>
</evidence>
<feature type="transmembrane region" description="Helical" evidence="9">
    <location>
        <begin position="344"/>
        <end position="368"/>
    </location>
</feature>
<comment type="caution">
    <text evidence="11">The sequence shown here is derived from an EMBL/GenBank/DDBJ whole genome shotgun (WGS) entry which is preliminary data.</text>
</comment>
<dbReference type="OrthoDB" id="1077582at2759"/>
<protein>
    <recommendedName>
        <fullName evidence="10">Wax synthase domain-containing protein</fullName>
    </recommendedName>
</protein>
<dbReference type="AlphaFoldDB" id="A0A2S6CE63"/>
<evidence type="ECO:0000256" key="4">
    <source>
        <dbReference type="ARBA" id="ARBA00022679"/>
    </source>
</evidence>
<evidence type="ECO:0000256" key="3">
    <source>
        <dbReference type="ARBA" id="ARBA00007282"/>
    </source>
</evidence>
<comment type="pathway">
    <text evidence="2">Secondary metabolite biosynthesis.</text>
</comment>
<dbReference type="Pfam" id="PF13813">
    <property type="entry name" value="MBOAT_2"/>
    <property type="match status" value="1"/>
</dbReference>
<dbReference type="GO" id="GO:0006629">
    <property type="term" value="P:lipid metabolic process"/>
    <property type="evidence" value="ECO:0007669"/>
    <property type="project" value="InterPro"/>
</dbReference>
<evidence type="ECO:0000259" key="10">
    <source>
        <dbReference type="Pfam" id="PF13813"/>
    </source>
</evidence>
<keyword evidence="12" id="KW-1185">Reference proteome</keyword>
<dbReference type="GO" id="GO:0008374">
    <property type="term" value="F:O-acyltransferase activity"/>
    <property type="evidence" value="ECO:0007669"/>
    <property type="project" value="InterPro"/>
</dbReference>
<evidence type="ECO:0000256" key="6">
    <source>
        <dbReference type="ARBA" id="ARBA00022989"/>
    </source>
</evidence>
<evidence type="ECO:0000256" key="7">
    <source>
        <dbReference type="ARBA" id="ARBA00023136"/>
    </source>
</evidence>
<keyword evidence="4" id="KW-0808">Transferase</keyword>
<name>A0A2S6CE63_9PEZI</name>
<dbReference type="PANTHER" id="PTHR31595">
    <property type="entry name" value="LONG-CHAIN-ALCOHOL O-FATTY-ACYLTRANSFERASE 3-RELATED"/>
    <property type="match status" value="1"/>
</dbReference>
<feature type="transmembrane region" description="Helical" evidence="9">
    <location>
        <begin position="298"/>
        <end position="317"/>
    </location>
</feature>
<dbReference type="GO" id="GO:0016020">
    <property type="term" value="C:membrane"/>
    <property type="evidence" value="ECO:0007669"/>
    <property type="project" value="UniProtKB-SubCell"/>
</dbReference>
<evidence type="ECO:0000313" key="12">
    <source>
        <dbReference type="Proteomes" id="UP000237631"/>
    </source>
</evidence>
<dbReference type="EMBL" id="PNEN01000475">
    <property type="protein sequence ID" value="PPJ58007.1"/>
    <property type="molecule type" value="Genomic_DNA"/>
</dbReference>
<evidence type="ECO:0000256" key="8">
    <source>
        <dbReference type="SAM" id="MobiDB-lite"/>
    </source>
</evidence>
<dbReference type="InterPro" id="IPR032805">
    <property type="entry name" value="Wax_synthase_dom"/>
</dbReference>
<dbReference type="STRING" id="357750.A0A2S6CE63"/>
<sequence>MLSWLPIPTFLVHALNSAFTGKPRPGLRPIPGTKPLTLEALLCPVLLYYIGLLLLPPPPPQSVATFKIGALRNVLAAIAAYLFLRLPLAYHVPQSIALTYQLGLVGIYGGLRVLDAFFISYYGFGHIPRRVTYTHHRRAETPRRESAPRPWADGGSNGMLKKPSTAFAPDKSDANAHSTALAEKSDDLLKVTRPKPQRAISQSSLLENMTSQSYTELLSKDDGYMTMMRKLIDGPKPIPVIETAHTEDGWPHGFADRASWALEMELSMRGVGFTWTTADVRHTSKTWLPTVQNRVHSLLVHVGPVLVTAWAIIRTIYVRRLAPMMDRVDSPQSPFDELSILEQYLLTTALGAFLMAAFSFGHSLFAIICSPLAPSPLAFFPPLYTTRVWDITSARGFWSYGWHRLFARLFLVWGVWPGEWLERTITGKTSDQPADIGKVLGGFLSSAVVHSLSVRGTVGGSWADAAGEAKFFALNGIAIIIEEGIKRAIVQRRTRKNLKQKMWYDDVVGRMWWISILLTTGRNFARGWTKGGLVREMALM</sequence>
<reference evidence="12" key="1">
    <citation type="journal article" date="2017" name="bioRxiv">
        <title>Conservation of a gene cluster reveals novel cercosporin biosynthetic mechanisms and extends production to the genus Colletotrichum.</title>
        <authorList>
            <person name="de Jonge R."/>
            <person name="Ebert M.K."/>
            <person name="Huitt-Roehl C.R."/>
            <person name="Pal P."/>
            <person name="Suttle J.C."/>
            <person name="Spanner R.E."/>
            <person name="Neubauer J.D."/>
            <person name="Jurick W.M.II."/>
            <person name="Stott K.A."/>
            <person name="Secor G.A."/>
            <person name="Thomma B.P.H.J."/>
            <person name="Van de Peer Y."/>
            <person name="Townsend C.A."/>
            <person name="Bolton M.D."/>
        </authorList>
    </citation>
    <scope>NUCLEOTIDE SEQUENCE [LARGE SCALE GENOMIC DNA]</scope>
    <source>
        <strain evidence="12">CBS538.71</strain>
    </source>
</reference>
<dbReference type="PANTHER" id="PTHR31595:SF57">
    <property type="entry name" value="OS04G0481900 PROTEIN"/>
    <property type="match status" value="1"/>
</dbReference>
<accession>A0A2S6CE63</accession>
<feature type="transmembrane region" description="Helical" evidence="9">
    <location>
        <begin position="100"/>
        <end position="124"/>
    </location>
</feature>
<evidence type="ECO:0000256" key="9">
    <source>
        <dbReference type="SAM" id="Phobius"/>
    </source>
</evidence>
<proteinExistence type="inferred from homology"/>